<dbReference type="GO" id="GO:0003677">
    <property type="term" value="F:DNA binding"/>
    <property type="evidence" value="ECO:0007669"/>
    <property type="project" value="InterPro"/>
</dbReference>
<comment type="similarity">
    <text evidence="4">Belongs to the N(4)/N(6)-methyltransferase family.</text>
</comment>
<dbReference type="InterPro" id="IPR002941">
    <property type="entry name" value="DNA_methylase_N4/N6"/>
</dbReference>
<evidence type="ECO:0000313" key="6">
    <source>
        <dbReference type="Proteomes" id="UP000401273"/>
    </source>
</evidence>
<accession>A0A4B0GKP3</accession>
<dbReference type="GO" id="GO:0032259">
    <property type="term" value="P:methylation"/>
    <property type="evidence" value="ECO:0007669"/>
    <property type="project" value="UniProtKB-KW"/>
</dbReference>
<evidence type="ECO:0000256" key="2">
    <source>
        <dbReference type="ARBA" id="ARBA00022679"/>
    </source>
</evidence>
<dbReference type="InterPro" id="IPR029063">
    <property type="entry name" value="SAM-dependent_MTases_sf"/>
</dbReference>
<evidence type="ECO:0000256" key="3">
    <source>
        <dbReference type="ARBA" id="ARBA00022747"/>
    </source>
</evidence>
<dbReference type="EC" id="2.1.1.-" evidence="4"/>
<protein>
    <recommendedName>
        <fullName evidence="4">Methyltransferase</fullName>
        <ecNumber evidence="4">2.1.1.-</ecNumber>
    </recommendedName>
</protein>
<dbReference type="AlphaFoldDB" id="A0A4B0GKP3"/>
<evidence type="ECO:0000256" key="1">
    <source>
        <dbReference type="ARBA" id="ARBA00022603"/>
    </source>
</evidence>
<organism evidence="5 6">
    <name type="scientific">Listeria monocytogenes</name>
    <dbReference type="NCBI Taxonomy" id="1639"/>
    <lineage>
        <taxon>Bacteria</taxon>
        <taxon>Bacillati</taxon>
        <taxon>Bacillota</taxon>
        <taxon>Bacilli</taxon>
        <taxon>Bacillales</taxon>
        <taxon>Listeriaceae</taxon>
        <taxon>Listeria</taxon>
    </lineage>
</organism>
<dbReference type="RefSeq" id="WP_061106370.1">
    <property type="nucleotide sequence ID" value="NZ_CADEHJ010000001.1"/>
</dbReference>
<name>A0A4B0GKP3_LISMN</name>
<keyword evidence="2 5" id="KW-0808">Transferase</keyword>
<dbReference type="PRINTS" id="PR00508">
    <property type="entry name" value="S21N4MTFRASE"/>
</dbReference>
<comment type="caution">
    <text evidence="5">The sequence shown here is derived from an EMBL/GenBank/DDBJ whole genome shotgun (WGS) entry which is preliminary data.</text>
</comment>
<dbReference type="SUPFAM" id="SSF53335">
    <property type="entry name" value="S-adenosyl-L-methionine-dependent methyltransferases"/>
    <property type="match status" value="1"/>
</dbReference>
<keyword evidence="3" id="KW-0680">Restriction system</keyword>
<dbReference type="GO" id="GO:0008170">
    <property type="term" value="F:N-methyltransferase activity"/>
    <property type="evidence" value="ECO:0007669"/>
    <property type="project" value="InterPro"/>
</dbReference>
<proteinExistence type="inferred from homology"/>
<reference evidence="5 6" key="1">
    <citation type="submission" date="2019-03" db="EMBL/GenBank/DDBJ databases">
        <authorList>
            <person name="Ashton P.M."/>
            <person name="Dallman T."/>
            <person name="Nair S."/>
            <person name="De Pinna E."/>
            <person name="Peters T."/>
            <person name="Grant K."/>
        </authorList>
    </citation>
    <scope>NUCLEOTIDE SEQUENCE [LARGE SCALE GENOMIC DNA]</scope>
    <source>
        <strain evidence="5">RL15000271</strain>
    </source>
</reference>
<dbReference type="Pfam" id="PF01555">
    <property type="entry name" value="N6_N4_Mtase"/>
    <property type="match status" value="1"/>
</dbReference>
<dbReference type="Proteomes" id="UP000401273">
    <property type="component" value="Unassembled WGS sequence"/>
</dbReference>
<keyword evidence="1 5" id="KW-0489">Methyltransferase</keyword>
<gene>
    <name evidence="5" type="ORF">E1W43_09425</name>
</gene>
<sequence length="320" mass="37825">MSKELLGSLELNRAYQMDCLEGMKLIPDGSIDLILCDLPYGTMKNAGLDGWKNQTTQWDERLDTEALFVQYERILRENGMMVLFSQEPYTSELRTYKAYNIEFAYPMIWKKDHFANALISKKAPVSYFEDINVFYKKYDVQNKNPLRLYARVVMEYIRLTLKEINKKLGHRKAEHFFYVESTQFKLCTEETYNELTAVFRLSDFKEFKPFAELKEMNKKYQRVFNLEGENKKSNVLEFKKEYQGLHPTQKPVALFEYLIRTYTNEGDIVLDNCLGSGTTAVACELNNRKWVGFETEPKYIEIINKRLDQIQLDNDLKDYD</sequence>
<dbReference type="GO" id="GO:0009307">
    <property type="term" value="P:DNA restriction-modification system"/>
    <property type="evidence" value="ECO:0007669"/>
    <property type="project" value="UniProtKB-KW"/>
</dbReference>
<dbReference type="Gene3D" id="3.40.50.150">
    <property type="entry name" value="Vaccinia Virus protein VP39"/>
    <property type="match status" value="1"/>
</dbReference>
<evidence type="ECO:0000313" key="5">
    <source>
        <dbReference type="EMBL" id="EAE2898164.1"/>
    </source>
</evidence>
<dbReference type="InterPro" id="IPR001091">
    <property type="entry name" value="RM_Methyltransferase"/>
</dbReference>
<dbReference type="EMBL" id="AAARLF010000004">
    <property type="protein sequence ID" value="EAE2898164.1"/>
    <property type="molecule type" value="Genomic_DNA"/>
</dbReference>
<evidence type="ECO:0000256" key="4">
    <source>
        <dbReference type="RuleBase" id="RU362026"/>
    </source>
</evidence>